<proteinExistence type="predicted"/>
<sequence length="93" mass="10099">MSAPTADRAEVTYLATVQLPYRDVRSASLGLRAELKHRVRSIGGGDADWDSLVLRGPVPVLDRRGRQWWEYTATVRGPSGGPSADKAPAVPQD</sequence>
<protein>
    <submittedName>
        <fullName evidence="2">Uncharacterized protein</fullName>
    </submittedName>
</protein>
<evidence type="ECO:0000313" key="2">
    <source>
        <dbReference type="EMBL" id="NYJ06437.1"/>
    </source>
</evidence>
<evidence type="ECO:0000313" key="3">
    <source>
        <dbReference type="Proteomes" id="UP000541969"/>
    </source>
</evidence>
<evidence type="ECO:0000256" key="1">
    <source>
        <dbReference type="SAM" id="MobiDB-lite"/>
    </source>
</evidence>
<dbReference type="Proteomes" id="UP000541969">
    <property type="component" value="Unassembled WGS sequence"/>
</dbReference>
<organism evidence="2 3">
    <name type="scientific">Petropleomorpha daqingensis</name>
    <dbReference type="NCBI Taxonomy" id="2026353"/>
    <lineage>
        <taxon>Bacteria</taxon>
        <taxon>Bacillati</taxon>
        <taxon>Actinomycetota</taxon>
        <taxon>Actinomycetes</taxon>
        <taxon>Geodermatophilales</taxon>
        <taxon>Geodermatophilaceae</taxon>
        <taxon>Petropleomorpha</taxon>
    </lineage>
</organism>
<accession>A0A853CG74</accession>
<feature type="region of interest" description="Disordered" evidence="1">
    <location>
        <begin position="74"/>
        <end position="93"/>
    </location>
</feature>
<comment type="caution">
    <text evidence="2">The sequence shown here is derived from an EMBL/GenBank/DDBJ whole genome shotgun (WGS) entry which is preliminary data.</text>
</comment>
<dbReference type="AlphaFoldDB" id="A0A853CG74"/>
<gene>
    <name evidence="2" type="ORF">GGQ55_002715</name>
</gene>
<name>A0A853CG74_9ACTN</name>
<keyword evidence="3" id="KW-1185">Reference proteome</keyword>
<dbReference type="EMBL" id="JACBZT010000001">
    <property type="protein sequence ID" value="NYJ06437.1"/>
    <property type="molecule type" value="Genomic_DNA"/>
</dbReference>
<reference evidence="2 3" key="1">
    <citation type="submission" date="2020-07" db="EMBL/GenBank/DDBJ databases">
        <title>Sequencing the genomes of 1000 actinobacteria strains.</title>
        <authorList>
            <person name="Klenk H.-P."/>
        </authorList>
    </citation>
    <scope>NUCLEOTIDE SEQUENCE [LARGE SCALE GENOMIC DNA]</scope>
    <source>
        <strain evidence="2 3">DSM 104001</strain>
    </source>
</reference>
<dbReference type="RefSeq" id="WP_179717554.1">
    <property type="nucleotide sequence ID" value="NZ_JACBZT010000001.1"/>
</dbReference>